<keyword evidence="2" id="KW-1185">Reference proteome</keyword>
<reference evidence="1" key="1">
    <citation type="journal article" date="2020" name="Stud. Mycol.">
        <title>101 Dothideomycetes genomes: a test case for predicting lifestyles and emergence of pathogens.</title>
        <authorList>
            <person name="Haridas S."/>
            <person name="Albert R."/>
            <person name="Binder M."/>
            <person name="Bloem J."/>
            <person name="Labutti K."/>
            <person name="Salamov A."/>
            <person name="Andreopoulos B."/>
            <person name="Baker S."/>
            <person name="Barry K."/>
            <person name="Bills G."/>
            <person name="Bluhm B."/>
            <person name="Cannon C."/>
            <person name="Castanera R."/>
            <person name="Culley D."/>
            <person name="Daum C."/>
            <person name="Ezra D."/>
            <person name="Gonzalez J."/>
            <person name="Henrissat B."/>
            <person name="Kuo A."/>
            <person name="Liang C."/>
            <person name="Lipzen A."/>
            <person name="Lutzoni F."/>
            <person name="Magnuson J."/>
            <person name="Mondo S."/>
            <person name="Nolan M."/>
            <person name="Ohm R."/>
            <person name="Pangilinan J."/>
            <person name="Park H.-J."/>
            <person name="Ramirez L."/>
            <person name="Alfaro M."/>
            <person name="Sun H."/>
            <person name="Tritt A."/>
            <person name="Yoshinaga Y."/>
            <person name="Zwiers L.-H."/>
            <person name="Turgeon B."/>
            <person name="Goodwin S."/>
            <person name="Spatafora J."/>
            <person name="Crous P."/>
            <person name="Grigoriev I."/>
        </authorList>
    </citation>
    <scope>NUCLEOTIDE SEQUENCE</scope>
    <source>
        <strain evidence="1">CBS 183.55</strain>
    </source>
</reference>
<dbReference type="Gene3D" id="1.10.630.10">
    <property type="entry name" value="Cytochrome P450"/>
    <property type="match status" value="1"/>
</dbReference>
<dbReference type="AlphaFoldDB" id="A0A6A5R5Z6"/>
<dbReference type="SUPFAM" id="SSF48264">
    <property type="entry name" value="Cytochrome P450"/>
    <property type="match status" value="1"/>
</dbReference>
<name>A0A6A5R5Z6_9PLEO</name>
<organism evidence="1 2">
    <name type="scientific">Didymella exigua CBS 183.55</name>
    <dbReference type="NCBI Taxonomy" id="1150837"/>
    <lineage>
        <taxon>Eukaryota</taxon>
        <taxon>Fungi</taxon>
        <taxon>Dikarya</taxon>
        <taxon>Ascomycota</taxon>
        <taxon>Pezizomycotina</taxon>
        <taxon>Dothideomycetes</taxon>
        <taxon>Pleosporomycetidae</taxon>
        <taxon>Pleosporales</taxon>
        <taxon>Pleosporineae</taxon>
        <taxon>Didymellaceae</taxon>
        <taxon>Didymella</taxon>
    </lineage>
</organism>
<gene>
    <name evidence="1" type="ORF">M421DRAFT_411403</name>
</gene>
<dbReference type="GeneID" id="54348066"/>
<evidence type="ECO:0008006" key="3">
    <source>
        <dbReference type="Google" id="ProtNLM"/>
    </source>
</evidence>
<dbReference type="Proteomes" id="UP000800082">
    <property type="component" value="Unassembled WGS sequence"/>
</dbReference>
<dbReference type="EMBL" id="ML979026">
    <property type="protein sequence ID" value="KAF1922434.1"/>
    <property type="molecule type" value="Genomic_DNA"/>
</dbReference>
<dbReference type="RefSeq" id="XP_033442687.1">
    <property type="nucleotide sequence ID" value="XM_033590400.1"/>
</dbReference>
<protein>
    <recommendedName>
        <fullName evidence="3">Cytochrome P450</fullName>
    </recommendedName>
</protein>
<evidence type="ECO:0000313" key="2">
    <source>
        <dbReference type="Proteomes" id="UP000800082"/>
    </source>
</evidence>
<dbReference type="GO" id="GO:0004497">
    <property type="term" value="F:monooxygenase activity"/>
    <property type="evidence" value="ECO:0007669"/>
    <property type="project" value="InterPro"/>
</dbReference>
<accession>A0A6A5R5Z6</accession>
<dbReference type="GO" id="GO:0020037">
    <property type="term" value="F:heme binding"/>
    <property type="evidence" value="ECO:0007669"/>
    <property type="project" value="InterPro"/>
</dbReference>
<dbReference type="InterPro" id="IPR036396">
    <property type="entry name" value="Cyt_P450_sf"/>
</dbReference>
<sequence>MIENIVKKRATSDEKHNNALQYMLDQSNRTQKIIKFIVEWLAKAREEVRATAVKHAPNPSAPLRFQLDDVPLEAWEAEFPVVNLCMKDSIRLNLLSTALQKNINCRPLPTDNGMEVILPDAVVTYATANVHQDPSIYPNLLVWDPARYLTDREEDKNGHSACKPKDPPYLRVRVREK</sequence>
<evidence type="ECO:0000313" key="1">
    <source>
        <dbReference type="EMBL" id="KAF1922434.1"/>
    </source>
</evidence>
<dbReference type="GO" id="GO:0016705">
    <property type="term" value="F:oxidoreductase activity, acting on paired donors, with incorporation or reduction of molecular oxygen"/>
    <property type="evidence" value="ECO:0007669"/>
    <property type="project" value="InterPro"/>
</dbReference>
<dbReference type="GO" id="GO:0005506">
    <property type="term" value="F:iron ion binding"/>
    <property type="evidence" value="ECO:0007669"/>
    <property type="project" value="InterPro"/>
</dbReference>
<dbReference type="OrthoDB" id="1055148at2759"/>
<proteinExistence type="predicted"/>